<evidence type="ECO:0000256" key="1">
    <source>
        <dbReference type="ARBA" id="ARBA00022884"/>
    </source>
</evidence>
<dbReference type="GO" id="GO:0003729">
    <property type="term" value="F:mRNA binding"/>
    <property type="evidence" value="ECO:0007669"/>
    <property type="project" value="TreeGrafter"/>
</dbReference>
<reference evidence="5" key="1">
    <citation type="submission" date="2016-11" db="UniProtKB">
        <authorList>
            <consortium name="WormBaseParasite"/>
        </authorList>
    </citation>
    <scope>IDENTIFICATION</scope>
</reference>
<dbReference type="SMART" id="SM00360">
    <property type="entry name" value="RRM"/>
    <property type="match status" value="1"/>
</dbReference>
<accession>A0A1I7UZN7</accession>
<evidence type="ECO:0000313" key="4">
    <source>
        <dbReference type="Proteomes" id="UP000095282"/>
    </source>
</evidence>
<dbReference type="Proteomes" id="UP000095282">
    <property type="component" value="Unplaced"/>
</dbReference>
<feature type="domain" description="RRM" evidence="3">
    <location>
        <begin position="136"/>
        <end position="211"/>
    </location>
</feature>
<dbReference type="eggNOG" id="KOG0533">
    <property type="taxonomic scope" value="Eukaryota"/>
</dbReference>
<dbReference type="InterPro" id="IPR000504">
    <property type="entry name" value="RRM_dom"/>
</dbReference>
<dbReference type="InterPro" id="IPR051229">
    <property type="entry name" value="ALYREF_mRNA_export"/>
</dbReference>
<proteinExistence type="predicted"/>
<dbReference type="AlphaFoldDB" id="A0A1I7UZN7"/>
<evidence type="ECO:0000256" key="2">
    <source>
        <dbReference type="PROSITE-ProRule" id="PRU00176"/>
    </source>
</evidence>
<dbReference type="Pfam" id="PF00076">
    <property type="entry name" value="RRM_1"/>
    <property type="match status" value="1"/>
</dbReference>
<keyword evidence="4" id="KW-1185">Reference proteome</keyword>
<evidence type="ECO:0000313" key="5">
    <source>
        <dbReference type="WBParaSite" id="Csp11.Scaffold630.g20944.t2"/>
    </source>
</evidence>
<dbReference type="PANTHER" id="PTHR19965:SF21">
    <property type="entry name" value="RRM DOMAIN-CONTAINING PROTEIN"/>
    <property type="match status" value="1"/>
</dbReference>
<sequence>MVHTCLQTPSRHSAHNSISLNSRFPTHCFRCAFELLRRKCTLTRLKRTDPAEVSKEVSPVLVAAQESTENGSATCSKVRIVPQKQALSQKKRQTNFLSKAGAAAAGGGVVSRNITTASIRGRTAPAVTREVQTGPSTLFISNLAASVTQEDLEELFEQYHPEVVQLHFDSTGASLGTADLVVPQPQVALIQKALEGVLLDGQQIEVLETTVAKPVSVFDRIKKVSRQNDFKPKMRVTVKSEGSRVVRKGGRGGF</sequence>
<dbReference type="GO" id="GO:0005634">
    <property type="term" value="C:nucleus"/>
    <property type="evidence" value="ECO:0007669"/>
    <property type="project" value="TreeGrafter"/>
</dbReference>
<dbReference type="Gene3D" id="3.30.70.330">
    <property type="match status" value="1"/>
</dbReference>
<dbReference type="GO" id="GO:0006406">
    <property type="term" value="P:mRNA export from nucleus"/>
    <property type="evidence" value="ECO:0007669"/>
    <property type="project" value="TreeGrafter"/>
</dbReference>
<dbReference type="SUPFAM" id="SSF54928">
    <property type="entry name" value="RNA-binding domain, RBD"/>
    <property type="match status" value="1"/>
</dbReference>
<dbReference type="InterPro" id="IPR012677">
    <property type="entry name" value="Nucleotide-bd_a/b_plait_sf"/>
</dbReference>
<protein>
    <submittedName>
        <fullName evidence="5">RRM domain-containing protein</fullName>
    </submittedName>
</protein>
<name>A0A1I7UZN7_9PELO</name>
<dbReference type="STRING" id="1561998.A0A1I7UZN7"/>
<keyword evidence="1 2" id="KW-0694">RNA-binding</keyword>
<dbReference type="InterPro" id="IPR035979">
    <property type="entry name" value="RBD_domain_sf"/>
</dbReference>
<evidence type="ECO:0000259" key="3">
    <source>
        <dbReference type="PROSITE" id="PS50102"/>
    </source>
</evidence>
<dbReference type="WBParaSite" id="Csp11.Scaffold630.g20944.t2">
    <property type="protein sequence ID" value="Csp11.Scaffold630.g20944.t2"/>
    <property type="gene ID" value="Csp11.Scaffold630.g20944"/>
</dbReference>
<organism evidence="4 5">
    <name type="scientific">Caenorhabditis tropicalis</name>
    <dbReference type="NCBI Taxonomy" id="1561998"/>
    <lineage>
        <taxon>Eukaryota</taxon>
        <taxon>Metazoa</taxon>
        <taxon>Ecdysozoa</taxon>
        <taxon>Nematoda</taxon>
        <taxon>Chromadorea</taxon>
        <taxon>Rhabditida</taxon>
        <taxon>Rhabditina</taxon>
        <taxon>Rhabditomorpha</taxon>
        <taxon>Rhabditoidea</taxon>
        <taxon>Rhabditidae</taxon>
        <taxon>Peloderinae</taxon>
        <taxon>Caenorhabditis</taxon>
    </lineage>
</organism>
<dbReference type="PROSITE" id="PS50102">
    <property type="entry name" value="RRM"/>
    <property type="match status" value="1"/>
</dbReference>
<dbReference type="PANTHER" id="PTHR19965">
    <property type="entry name" value="RNA AND EXPORT FACTOR BINDING PROTEIN"/>
    <property type="match status" value="1"/>
</dbReference>